<organism evidence="3">
    <name type="scientific">Nippostrongylus brasiliensis</name>
    <name type="common">Rat hookworm</name>
    <dbReference type="NCBI Taxonomy" id="27835"/>
    <lineage>
        <taxon>Eukaryota</taxon>
        <taxon>Metazoa</taxon>
        <taxon>Ecdysozoa</taxon>
        <taxon>Nematoda</taxon>
        <taxon>Chromadorea</taxon>
        <taxon>Rhabditida</taxon>
        <taxon>Rhabditina</taxon>
        <taxon>Rhabditomorpha</taxon>
        <taxon>Strongyloidea</taxon>
        <taxon>Heligmosomidae</taxon>
        <taxon>Nippostrongylus</taxon>
    </lineage>
</organism>
<evidence type="ECO:0000313" key="3">
    <source>
        <dbReference type="WBParaSite" id="NBR_0000842101-mRNA-1"/>
    </source>
</evidence>
<accession>A0A0N4XZ54</accession>
<evidence type="ECO:0000313" key="1">
    <source>
        <dbReference type="EMBL" id="VDL72011.1"/>
    </source>
</evidence>
<protein>
    <submittedName>
        <fullName evidence="1 3">Uncharacterized protein</fullName>
    </submittedName>
</protein>
<gene>
    <name evidence="1" type="ORF">NBR_LOCUS8422</name>
</gene>
<reference evidence="1 2" key="2">
    <citation type="submission" date="2018-11" db="EMBL/GenBank/DDBJ databases">
        <authorList>
            <consortium name="Pathogen Informatics"/>
        </authorList>
    </citation>
    <scope>NUCLEOTIDE SEQUENCE [LARGE SCALE GENOMIC DNA]</scope>
</reference>
<name>A0A0N4XZ54_NIPBR</name>
<dbReference type="AlphaFoldDB" id="A0A0N4XZ54"/>
<dbReference type="Proteomes" id="UP000271162">
    <property type="component" value="Unassembled WGS sequence"/>
</dbReference>
<evidence type="ECO:0000313" key="2">
    <source>
        <dbReference type="Proteomes" id="UP000271162"/>
    </source>
</evidence>
<proteinExistence type="predicted"/>
<keyword evidence="2" id="KW-1185">Reference proteome</keyword>
<dbReference type="WBParaSite" id="NBR_0000842101-mRNA-1">
    <property type="protein sequence ID" value="NBR_0000842101-mRNA-1"/>
    <property type="gene ID" value="NBR_0000842101"/>
</dbReference>
<dbReference type="EMBL" id="UYSL01020002">
    <property type="protein sequence ID" value="VDL72011.1"/>
    <property type="molecule type" value="Genomic_DNA"/>
</dbReference>
<reference evidence="3" key="1">
    <citation type="submission" date="2017-02" db="UniProtKB">
        <authorList>
            <consortium name="WormBaseParasite"/>
        </authorList>
    </citation>
    <scope>IDENTIFICATION</scope>
</reference>
<sequence>MADDEDRKSRRKTMEMYRRHWPSRWLKTRTRDRGSRRKTMENRVHLRTDSFLTILLQIDLFAHLSRPRMTSMETSKMLDIKDIKESTALWNDVEATNAITGNARFHGFLMISTTSDITRKWPAANDCSHLWQPLHTNVRLETSKEIPAIPKDD</sequence>